<feature type="transmembrane region" description="Helical" evidence="10">
    <location>
        <begin position="292"/>
        <end position="316"/>
    </location>
</feature>
<organism evidence="12 13">
    <name type="scientific">Ornithorhynchus anatinus</name>
    <name type="common">Duckbill platypus</name>
    <dbReference type="NCBI Taxonomy" id="9258"/>
    <lineage>
        <taxon>Eukaryota</taxon>
        <taxon>Metazoa</taxon>
        <taxon>Chordata</taxon>
        <taxon>Craniata</taxon>
        <taxon>Vertebrata</taxon>
        <taxon>Euteleostomi</taxon>
        <taxon>Mammalia</taxon>
        <taxon>Monotremata</taxon>
        <taxon>Ornithorhynchidae</taxon>
        <taxon>Ornithorhynchus</taxon>
    </lineage>
</organism>
<dbReference type="OMA" id="CWAGATR"/>
<reference evidence="12" key="2">
    <citation type="submission" date="2025-08" db="UniProtKB">
        <authorList>
            <consortium name="Ensembl"/>
        </authorList>
    </citation>
    <scope>IDENTIFICATION</scope>
    <source>
        <strain evidence="12">Glennie</strain>
    </source>
</reference>
<gene>
    <name evidence="12" type="primary">LOC107547373</name>
</gene>
<evidence type="ECO:0000256" key="1">
    <source>
        <dbReference type="ARBA" id="ARBA00004141"/>
    </source>
</evidence>
<evidence type="ECO:0000256" key="2">
    <source>
        <dbReference type="ARBA" id="ARBA00022692"/>
    </source>
</evidence>
<evidence type="ECO:0000313" key="13">
    <source>
        <dbReference type="Proteomes" id="UP000002279"/>
    </source>
</evidence>
<feature type="domain" description="G-protein coupled receptors family 1 profile" evidence="11">
    <location>
        <begin position="56"/>
        <end position="313"/>
    </location>
</feature>
<keyword evidence="4 9" id="KW-0297">G-protein coupled receptor</keyword>
<evidence type="ECO:0000259" key="11">
    <source>
        <dbReference type="PROSITE" id="PS50262"/>
    </source>
</evidence>
<keyword evidence="5 10" id="KW-0472">Membrane</keyword>
<protein>
    <recommendedName>
        <fullName evidence="11">G-protein coupled receptors family 1 profile domain-containing protein</fullName>
    </recommendedName>
</protein>
<dbReference type="InterPro" id="IPR000276">
    <property type="entry name" value="GPCR_Rhodpsn"/>
</dbReference>
<sequence>MEPETNGTWCWAWGNASWEQGEAGEDCWVPMGQWEGPEVVLVPILFGLFFLLGLSGNMLVLLVLWRAKVPGPRSPTNIFILNLSVADCSFLLFCVPFQATVYSLPEWVFGAFLCKWVHYCVMVSMLVSVFTLVAMSVDRYVAIVHARRSLCIRSRRNAALGVATAWLLAVAVAVPTAQHQVLVSGQHQAPNRSFCWEHWGAGHTSAKHAYKIVILLLGYLLPLMLITYCYAKVLFHLHKKVKNVSKKSERSKKKTAQTILLVVAVFLVSWMPHHIIIMWAEFGNFPLTSTSFTFRIISHCLAYSNSCINPILYAFLSENFRRSCRQVCPGRCLLKPAREDKRVRIRMDNISVTRSTTNM</sequence>
<evidence type="ECO:0000256" key="5">
    <source>
        <dbReference type="ARBA" id="ARBA00023136"/>
    </source>
</evidence>
<dbReference type="InParanoid" id="A0A6I8NKJ6"/>
<evidence type="ECO:0000256" key="9">
    <source>
        <dbReference type="RuleBase" id="RU000688"/>
    </source>
</evidence>
<keyword evidence="3 10" id="KW-1133">Transmembrane helix</keyword>
<dbReference type="FunFam" id="1.20.1070.10:FF:000933">
    <property type="entry name" value="Uncharacterized protein"/>
    <property type="match status" value="1"/>
</dbReference>
<keyword evidence="8 9" id="KW-0807">Transducer</keyword>
<feature type="transmembrane region" description="Helical" evidence="10">
    <location>
        <begin position="116"/>
        <end position="137"/>
    </location>
</feature>
<dbReference type="Pfam" id="PF00001">
    <property type="entry name" value="7tm_1"/>
    <property type="match status" value="1"/>
</dbReference>
<keyword evidence="13" id="KW-1185">Reference proteome</keyword>
<comment type="similarity">
    <text evidence="9">Belongs to the G-protein coupled receptor 1 family.</text>
</comment>
<evidence type="ECO:0000256" key="10">
    <source>
        <dbReference type="SAM" id="Phobius"/>
    </source>
</evidence>
<dbReference type="GeneTree" id="ENSGT01130000278323"/>
<keyword evidence="6" id="KW-1015">Disulfide bond</keyword>
<feature type="transmembrane region" description="Helical" evidence="10">
    <location>
        <begin position="77"/>
        <end position="104"/>
    </location>
</feature>
<keyword evidence="2 9" id="KW-0812">Transmembrane</keyword>
<keyword evidence="7 9" id="KW-0675">Receptor</keyword>
<dbReference type="PANTHER" id="PTHR45695:SF25">
    <property type="entry name" value="GALANIN RECEPTOR 1"/>
    <property type="match status" value="1"/>
</dbReference>
<dbReference type="GO" id="GO:0004966">
    <property type="term" value="F:galanin receptor activity"/>
    <property type="evidence" value="ECO:0000318"/>
    <property type="project" value="GO_Central"/>
</dbReference>
<proteinExistence type="inferred from homology"/>
<dbReference type="PROSITE" id="PS00237">
    <property type="entry name" value="G_PROTEIN_RECEP_F1_1"/>
    <property type="match status" value="1"/>
</dbReference>
<reference evidence="12" key="3">
    <citation type="submission" date="2025-09" db="UniProtKB">
        <authorList>
            <consortium name="Ensembl"/>
        </authorList>
    </citation>
    <scope>IDENTIFICATION</scope>
    <source>
        <strain evidence="12">Glennie</strain>
    </source>
</reference>
<comment type="subcellular location">
    <subcellularLocation>
        <location evidence="1">Membrane</location>
        <topology evidence="1">Multi-pass membrane protein</topology>
    </subcellularLocation>
</comment>
<dbReference type="InterPro" id="IPR000405">
    <property type="entry name" value="Galanin_rcpt"/>
</dbReference>
<dbReference type="PRINTS" id="PR00237">
    <property type="entry name" value="GPCRRHODOPSN"/>
</dbReference>
<dbReference type="GO" id="GO:0005886">
    <property type="term" value="C:plasma membrane"/>
    <property type="evidence" value="ECO:0000318"/>
    <property type="project" value="GO_Central"/>
</dbReference>
<dbReference type="Ensembl" id="ENSOANT00000074876.1">
    <property type="protein sequence ID" value="ENSOANP00000041192.1"/>
    <property type="gene ID" value="ENSOANG00000020606.2"/>
</dbReference>
<evidence type="ECO:0000313" key="12">
    <source>
        <dbReference type="Ensembl" id="ENSOANP00000041192.1"/>
    </source>
</evidence>
<dbReference type="AlphaFoldDB" id="A0A6I8NKJ6"/>
<dbReference type="PANTHER" id="PTHR45695">
    <property type="entry name" value="LEUCOKININ RECEPTOR-RELATED"/>
    <property type="match status" value="1"/>
</dbReference>
<evidence type="ECO:0000256" key="6">
    <source>
        <dbReference type="ARBA" id="ARBA00023157"/>
    </source>
</evidence>
<name>A0A6I8NKJ6_ORNAN</name>
<dbReference type="GO" id="GO:0007218">
    <property type="term" value="P:neuropeptide signaling pathway"/>
    <property type="evidence" value="ECO:0000318"/>
    <property type="project" value="GO_Central"/>
</dbReference>
<evidence type="ECO:0000256" key="7">
    <source>
        <dbReference type="ARBA" id="ARBA00023170"/>
    </source>
</evidence>
<feature type="transmembrane region" description="Helical" evidence="10">
    <location>
        <begin position="158"/>
        <end position="177"/>
    </location>
</feature>
<dbReference type="PRINTS" id="PR00663">
    <property type="entry name" value="GALANINR"/>
</dbReference>
<dbReference type="Proteomes" id="UP000002279">
    <property type="component" value="Chromosome X1"/>
</dbReference>
<feature type="transmembrane region" description="Helical" evidence="10">
    <location>
        <begin position="212"/>
        <end position="237"/>
    </location>
</feature>
<reference evidence="12 13" key="1">
    <citation type="journal article" date="2008" name="Nature">
        <title>Genome analysis of the platypus reveals unique signatures of evolution.</title>
        <authorList>
            <person name="Warren W.C."/>
            <person name="Hillier L.W."/>
            <person name="Marshall Graves J.A."/>
            <person name="Birney E."/>
            <person name="Ponting C.P."/>
            <person name="Grutzner F."/>
            <person name="Belov K."/>
            <person name="Miller W."/>
            <person name="Clarke L."/>
            <person name="Chinwalla A.T."/>
            <person name="Yang S.P."/>
            <person name="Heger A."/>
            <person name="Locke D.P."/>
            <person name="Miethke P."/>
            <person name="Waters P.D."/>
            <person name="Veyrunes F."/>
            <person name="Fulton L."/>
            <person name="Fulton B."/>
            <person name="Graves T."/>
            <person name="Wallis J."/>
            <person name="Puente X.S."/>
            <person name="Lopez-Otin C."/>
            <person name="Ordonez G.R."/>
            <person name="Eichler E.E."/>
            <person name="Chen L."/>
            <person name="Cheng Z."/>
            <person name="Deakin J.E."/>
            <person name="Alsop A."/>
            <person name="Thompson K."/>
            <person name="Kirby P."/>
            <person name="Papenfuss A.T."/>
            <person name="Wakefield M.J."/>
            <person name="Olender T."/>
            <person name="Lancet D."/>
            <person name="Huttley G.A."/>
            <person name="Smit A.F."/>
            <person name="Pask A."/>
            <person name="Temple-Smith P."/>
            <person name="Batzer M.A."/>
            <person name="Walker J.A."/>
            <person name="Konkel M.K."/>
            <person name="Harris R.S."/>
            <person name="Whittington C.M."/>
            <person name="Wong E.S."/>
            <person name="Gemmell N.J."/>
            <person name="Buschiazzo E."/>
            <person name="Vargas Jentzsch I.M."/>
            <person name="Merkel A."/>
            <person name="Schmitz J."/>
            <person name="Zemann A."/>
            <person name="Churakov G."/>
            <person name="Kriegs J.O."/>
            <person name="Brosius J."/>
            <person name="Murchison E.P."/>
            <person name="Sachidanandam R."/>
            <person name="Smith C."/>
            <person name="Hannon G.J."/>
            <person name="Tsend-Ayush E."/>
            <person name="McMillan D."/>
            <person name="Attenborough R."/>
            <person name="Rens W."/>
            <person name="Ferguson-Smith M."/>
            <person name="Lefevre C.M."/>
            <person name="Sharp J.A."/>
            <person name="Nicholas K.R."/>
            <person name="Ray D.A."/>
            <person name="Kube M."/>
            <person name="Reinhardt R."/>
            <person name="Pringle T.H."/>
            <person name="Taylor J."/>
            <person name="Jones R.C."/>
            <person name="Nixon B."/>
            <person name="Dacheux J.L."/>
            <person name="Niwa H."/>
            <person name="Sekita Y."/>
            <person name="Huang X."/>
            <person name="Stark A."/>
            <person name="Kheradpour P."/>
            <person name="Kellis M."/>
            <person name="Flicek P."/>
            <person name="Chen Y."/>
            <person name="Webber C."/>
            <person name="Hardison R."/>
            <person name="Nelson J."/>
            <person name="Hallsworth-Pepin K."/>
            <person name="Delehaunty K."/>
            <person name="Markovic C."/>
            <person name="Minx P."/>
            <person name="Feng Y."/>
            <person name="Kremitzki C."/>
            <person name="Mitreva M."/>
            <person name="Glasscock J."/>
            <person name="Wylie T."/>
            <person name="Wohldmann P."/>
            <person name="Thiru P."/>
            <person name="Nhan M.N."/>
            <person name="Pohl C.S."/>
            <person name="Smith S.M."/>
            <person name="Hou S."/>
            <person name="Nefedov M."/>
            <person name="de Jong P.J."/>
            <person name="Renfree M.B."/>
            <person name="Mardis E.R."/>
            <person name="Wilson R.K."/>
        </authorList>
    </citation>
    <scope>NUCLEOTIDE SEQUENCE [LARGE SCALE GENOMIC DNA]</scope>
    <source>
        <strain evidence="12 13">Glennie</strain>
    </source>
</reference>
<feature type="transmembrane region" description="Helical" evidence="10">
    <location>
        <begin position="40"/>
        <end position="65"/>
    </location>
</feature>
<evidence type="ECO:0000256" key="4">
    <source>
        <dbReference type="ARBA" id="ARBA00023040"/>
    </source>
</evidence>
<evidence type="ECO:0000256" key="3">
    <source>
        <dbReference type="ARBA" id="ARBA00022989"/>
    </source>
</evidence>
<feature type="transmembrane region" description="Helical" evidence="10">
    <location>
        <begin position="258"/>
        <end position="280"/>
    </location>
</feature>
<dbReference type="InterPro" id="IPR017452">
    <property type="entry name" value="GPCR_Rhodpsn_7TM"/>
</dbReference>
<evidence type="ECO:0000256" key="8">
    <source>
        <dbReference type="ARBA" id="ARBA00023224"/>
    </source>
</evidence>
<dbReference type="Bgee" id="ENSOANG00000020606">
    <property type="expression patterns" value="Expressed in endometrium and 2 other cell types or tissues"/>
</dbReference>
<dbReference type="Gene3D" id="1.20.1070.10">
    <property type="entry name" value="Rhodopsin 7-helix transmembrane proteins"/>
    <property type="match status" value="1"/>
</dbReference>
<accession>A0A6I8NKJ6</accession>
<dbReference type="SUPFAM" id="SSF81321">
    <property type="entry name" value="Family A G protein-coupled receptor-like"/>
    <property type="match status" value="1"/>
</dbReference>
<dbReference type="PROSITE" id="PS50262">
    <property type="entry name" value="G_PROTEIN_RECEP_F1_2"/>
    <property type="match status" value="1"/>
</dbReference>